<dbReference type="SUPFAM" id="SSF48403">
    <property type="entry name" value="Ankyrin repeat"/>
    <property type="match status" value="1"/>
</dbReference>
<keyword evidence="2" id="KW-0040">ANK repeat</keyword>
<keyword evidence="1" id="KW-0677">Repeat</keyword>
<name>A0ABD2QHM1_9PLAT</name>
<dbReference type="PROSITE" id="PS50297">
    <property type="entry name" value="ANK_REP_REGION"/>
    <property type="match status" value="2"/>
</dbReference>
<dbReference type="InterPro" id="IPR036770">
    <property type="entry name" value="Ankyrin_rpt-contain_sf"/>
</dbReference>
<gene>
    <name evidence="4" type="ORF">Ciccas_002390</name>
</gene>
<feature type="non-terminal residue" evidence="4">
    <location>
        <position position="144"/>
    </location>
</feature>
<feature type="region of interest" description="Disordered" evidence="3">
    <location>
        <begin position="26"/>
        <end position="52"/>
    </location>
</feature>
<proteinExistence type="predicted"/>
<sequence>MAFSSVNLKASDLERLKLARQQRRQQLHEWNKREHELDAPSESSSNAEKSSRVKFPSYLVFLEAAQRNDVVETRRMLDLGVDPNTVNEDGLSALHQACINNNYPIAKLLLSHKANVNARDSELWTPLHAAATCGHTKMCQFLIS</sequence>
<dbReference type="PANTHER" id="PTHR24179">
    <property type="entry name" value="PROTEIN PHOSPHATASE 1 REGULATORY SUBUNIT 12"/>
    <property type="match status" value="1"/>
</dbReference>
<dbReference type="InterPro" id="IPR002110">
    <property type="entry name" value="Ankyrin_rpt"/>
</dbReference>
<protein>
    <submittedName>
        <fullName evidence="4">Uncharacterized protein</fullName>
    </submittedName>
</protein>
<reference evidence="4 5" key="1">
    <citation type="submission" date="2024-11" db="EMBL/GenBank/DDBJ databases">
        <title>Adaptive evolution of stress response genes in parasites aligns with host niche diversity.</title>
        <authorList>
            <person name="Hahn C."/>
            <person name="Resl P."/>
        </authorList>
    </citation>
    <scope>NUCLEOTIDE SEQUENCE [LARGE SCALE GENOMIC DNA]</scope>
    <source>
        <strain evidence="4">EGGRZ-B1_66</strain>
        <tissue evidence="4">Body</tissue>
    </source>
</reference>
<dbReference type="Gene3D" id="1.25.40.20">
    <property type="entry name" value="Ankyrin repeat-containing domain"/>
    <property type="match status" value="1"/>
</dbReference>
<feature type="compositionally biased region" description="Basic and acidic residues" evidence="3">
    <location>
        <begin position="26"/>
        <end position="38"/>
    </location>
</feature>
<evidence type="ECO:0000256" key="3">
    <source>
        <dbReference type="SAM" id="MobiDB-lite"/>
    </source>
</evidence>
<dbReference type="PANTHER" id="PTHR24179:SF29">
    <property type="entry name" value="LD46604P"/>
    <property type="match status" value="1"/>
</dbReference>
<feature type="repeat" description="ANK" evidence="2">
    <location>
        <begin position="89"/>
        <end position="121"/>
    </location>
</feature>
<accession>A0ABD2QHM1</accession>
<evidence type="ECO:0000313" key="5">
    <source>
        <dbReference type="Proteomes" id="UP001626550"/>
    </source>
</evidence>
<evidence type="ECO:0000313" key="4">
    <source>
        <dbReference type="EMBL" id="KAL3318950.1"/>
    </source>
</evidence>
<dbReference type="Proteomes" id="UP001626550">
    <property type="component" value="Unassembled WGS sequence"/>
</dbReference>
<dbReference type="EMBL" id="JBJKFK010000187">
    <property type="protein sequence ID" value="KAL3318950.1"/>
    <property type="molecule type" value="Genomic_DNA"/>
</dbReference>
<keyword evidence="5" id="KW-1185">Reference proteome</keyword>
<dbReference type="SMART" id="SM00248">
    <property type="entry name" value="ANK"/>
    <property type="match status" value="1"/>
</dbReference>
<dbReference type="PROSITE" id="PS50088">
    <property type="entry name" value="ANK_REPEAT"/>
    <property type="match status" value="2"/>
</dbReference>
<dbReference type="InterPro" id="IPR051226">
    <property type="entry name" value="PP1_Regulatory_Subunit"/>
</dbReference>
<feature type="repeat" description="ANK" evidence="2">
    <location>
        <begin position="122"/>
        <end position="144"/>
    </location>
</feature>
<evidence type="ECO:0000256" key="1">
    <source>
        <dbReference type="ARBA" id="ARBA00022737"/>
    </source>
</evidence>
<dbReference type="Pfam" id="PF12796">
    <property type="entry name" value="Ank_2"/>
    <property type="match status" value="1"/>
</dbReference>
<organism evidence="4 5">
    <name type="scientific">Cichlidogyrus casuarinus</name>
    <dbReference type="NCBI Taxonomy" id="1844966"/>
    <lineage>
        <taxon>Eukaryota</taxon>
        <taxon>Metazoa</taxon>
        <taxon>Spiralia</taxon>
        <taxon>Lophotrochozoa</taxon>
        <taxon>Platyhelminthes</taxon>
        <taxon>Monogenea</taxon>
        <taxon>Monopisthocotylea</taxon>
        <taxon>Dactylogyridea</taxon>
        <taxon>Ancyrocephalidae</taxon>
        <taxon>Cichlidogyrus</taxon>
    </lineage>
</organism>
<dbReference type="AlphaFoldDB" id="A0ABD2QHM1"/>
<evidence type="ECO:0000256" key="2">
    <source>
        <dbReference type="PROSITE-ProRule" id="PRU00023"/>
    </source>
</evidence>
<comment type="caution">
    <text evidence="4">The sequence shown here is derived from an EMBL/GenBank/DDBJ whole genome shotgun (WGS) entry which is preliminary data.</text>
</comment>